<reference evidence="2 3" key="1">
    <citation type="submission" date="2018-05" db="EMBL/GenBank/DDBJ databases">
        <title>Streptomyces venezuelae.</title>
        <authorList>
            <person name="Kim W."/>
            <person name="Lee N."/>
            <person name="Cho B.-K."/>
        </authorList>
    </citation>
    <scope>NUCLEOTIDE SEQUENCE [LARGE SCALE GENOMIC DNA]</scope>
    <source>
        <strain evidence="2 3">ATCC 14583</strain>
    </source>
</reference>
<dbReference type="PANTHER" id="PTHR46825">
    <property type="entry name" value="D-ALANYL-D-ALANINE-CARBOXYPEPTIDASE/ENDOPEPTIDASE AMPH"/>
    <property type="match status" value="1"/>
</dbReference>
<dbReference type="PANTHER" id="PTHR46825:SF7">
    <property type="entry name" value="D-ALANYL-D-ALANINE CARBOXYPEPTIDASE"/>
    <property type="match status" value="1"/>
</dbReference>
<name>A0A5P2BKU3_STRVZ</name>
<accession>A0A5P2BKU3</accession>
<keyword evidence="3" id="KW-1185">Reference proteome</keyword>
<dbReference type="OrthoDB" id="3171327at2"/>
<dbReference type="EMBL" id="CP029193">
    <property type="protein sequence ID" value="QES31022.1"/>
    <property type="molecule type" value="Genomic_DNA"/>
</dbReference>
<evidence type="ECO:0000259" key="1">
    <source>
        <dbReference type="Pfam" id="PF00144"/>
    </source>
</evidence>
<dbReference type="InterPro" id="IPR001466">
    <property type="entry name" value="Beta-lactam-related"/>
</dbReference>
<dbReference type="Pfam" id="PF00144">
    <property type="entry name" value="Beta-lactamase"/>
    <property type="match status" value="1"/>
</dbReference>
<sequence length="336" mass="35820">MLDGVRATAPGASAVALAVRRGPDRALLAAGTTTCDGGAPADPDTRFEIGSLTKTFTALLLAEMVARGEVAYDDPITRFLPRTAAPRPRGAPITLLHLATHTSGLPRLPPGFLRTAVPSWLSNPYAGYSATDMHRALSRTRPRTAPGTRVRYSNFGVGLLGELLTRAAGAGDFATLLADRVLHPLRLTHTSTTTDQPQATGYWHGRARPAWQMAALPAAGMVRSTARDLLTTLDALRDPSTAPATAPGTLRTAVADVTRPRIALPRTDERIALVWNIRRRPDRDLYHHSGGTRGFTAFAGFSPQADVALVALANTGPTLSGAFIQRAYLELWALAQ</sequence>
<dbReference type="Proteomes" id="UP000323046">
    <property type="component" value="Chromosome"/>
</dbReference>
<feature type="domain" description="Beta-lactamase-related" evidence="1">
    <location>
        <begin position="12"/>
        <end position="321"/>
    </location>
</feature>
<dbReference type="InterPro" id="IPR050491">
    <property type="entry name" value="AmpC-like"/>
</dbReference>
<dbReference type="Gene3D" id="3.40.710.10">
    <property type="entry name" value="DD-peptidase/beta-lactamase superfamily"/>
    <property type="match status" value="1"/>
</dbReference>
<evidence type="ECO:0000313" key="3">
    <source>
        <dbReference type="Proteomes" id="UP000323046"/>
    </source>
</evidence>
<proteinExistence type="predicted"/>
<dbReference type="AlphaFoldDB" id="A0A5P2BKU3"/>
<dbReference type="InterPro" id="IPR012338">
    <property type="entry name" value="Beta-lactam/transpept-like"/>
</dbReference>
<dbReference type="SUPFAM" id="SSF56601">
    <property type="entry name" value="beta-lactamase/transpeptidase-like"/>
    <property type="match status" value="1"/>
</dbReference>
<gene>
    <name evidence="2" type="ORF">DEJ47_35505</name>
</gene>
<protein>
    <submittedName>
        <fullName evidence="2">Penicillin-binding protein</fullName>
    </submittedName>
</protein>
<evidence type="ECO:0000313" key="2">
    <source>
        <dbReference type="EMBL" id="QES31022.1"/>
    </source>
</evidence>
<organism evidence="2 3">
    <name type="scientific">Streptomyces venezuelae</name>
    <dbReference type="NCBI Taxonomy" id="54571"/>
    <lineage>
        <taxon>Bacteria</taxon>
        <taxon>Bacillati</taxon>
        <taxon>Actinomycetota</taxon>
        <taxon>Actinomycetes</taxon>
        <taxon>Kitasatosporales</taxon>
        <taxon>Streptomycetaceae</taxon>
        <taxon>Streptomyces</taxon>
    </lineage>
</organism>